<reference evidence="2" key="1">
    <citation type="submission" date="2019-11" db="EMBL/GenBank/DDBJ databases">
        <authorList>
            <person name="Feng L."/>
        </authorList>
    </citation>
    <scope>NUCLEOTIDE SEQUENCE</scope>
    <source>
        <strain evidence="2">BovatusLFYP28</strain>
    </source>
</reference>
<gene>
    <name evidence="2" type="ORF">BOLFYP28_01849</name>
</gene>
<evidence type="ECO:0000256" key="1">
    <source>
        <dbReference type="SAM" id="SignalP"/>
    </source>
</evidence>
<feature type="chain" id="PRO_5026739889" description="Porin family protein" evidence="1">
    <location>
        <begin position="20"/>
        <end position="147"/>
    </location>
</feature>
<sequence length="147" mass="16895">MKKQILLIAILFCTAFAQAQEVFVTADFVSSYIWRGMDSGNASVQPSLGLNWKGLTVYAWGSTEFREKNNEIDLSLEYEYKNLTLYANNYFTQTEEEPFKYFNYSSHSTGHTFEVGAGYMLSEKFPLSVSWYTTFAGNDYRENGKRA</sequence>
<proteinExistence type="predicted"/>
<dbReference type="AlphaFoldDB" id="A0A6N2USH7"/>
<accession>A0A6N2USH7</accession>
<keyword evidence="1" id="KW-0732">Signal</keyword>
<protein>
    <recommendedName>
        <fullName evidence="3">Porin family protein</fullName>
    </recommendedName>
</protein>
<feature type="signal peptide" evidence="1">
    <location>
        <begin position="1"/>
        <end position="19"/>
    </location>
</feature>
<name>A0A6N2USH7_BACOV</name>
<organism evidence="2">
    <name type="scientific">Bacteroides ovatus</name>
    <dbReference type="NCBI Taxonomy" id="28116"/>
    <lineage>
        <taxon>Bacteria</taxon>
        <taxon>Pseudomonadati</taxon>
        <taxon>Bacteroidota</taxon>
        <taxon>Bacteroidia</taxon>
        <taxon>Bacteroidales</taxon>
        <taxon>Bacteroidaceae</taxon>
        <taxon>Bacteroides</taxon>
    </lineage>
</organism>
<evidence type="ECO:0008006" key="3">
    <source>
        <dbReference type="Google" id="ProtNLM"/>
    </source>
</evidence>
<dbReference type="EMBL" id="CACRTD010000031">
    <property type="protein sequence ID" value="VYT21054.1"/>
    <property type="molecule type" value="Genomic_DNA"/>
</dbReference>
<evidence type="ECO:0000313" key="2">
    <source>
        <dbReference type="EMBL" id="VYT21054.1"/>
    </source>
</evidence>